<keyword evidence="5" id="KW-0804">Transcription</keyword>
<evidence type="ECO:0000256" key="5">
    <source>
        <dbReference type="ARBA" id="ARBA00023163"/>
    </source>
</evidence>
<proteinExistence type="predicted"/>
<evidence type="ECO:0000256" key="6">
    <source>
        <dbReference type="ARBA" id="ARBA00023242"/>
    </source>
</evidence>
<keyword evidence="4" id="KW-0238">DNA-binding</keyword>
<dbReference type="InterPro" id="IPR001138">
    <property type="entry name" value="Zn2Cys6_DnaBD"/>
</dbReference>
<dbReference type="SUPFAM" id="SSF57701">
    <property type="entry name" value="Zn2/Cys6 DNA-binding domain"/>
    <property type="match status" value="1"/>
</dbReference>
<dbReference type="PANTHER" id="PTHR47171:SF4">
    <property type="entry name" value="ACETAMIDASE REGULATORY PROTEIN"/>
    <property type="match status" value="1"/>
</dbReference>
<comment type="caution">
    <text evidence="9">The sequence shown here is derived from an EMBL/GenBank/DDBJ whole genome shotgun (WGS) entry which is preliminary data.</text>
</comment>
<dbReference type="PANTHER" id="PTHR47171">
    <property type="entry name" value="FARA-RELATED"/>
    <property type="match status" value="1"/>
</dbReference>
<feature type="region of interest" description="Disordered" evidence="7">
    <location>
        <begin position="44"/>
        <end position="87"/>
    </location>
</feature>
<keyword evidence="2" id="KW-0862">Zinc</keyword>
<dbReference type="Gene3D" id="4.10.240.10">
    <property type="entry name" value="Zn(2)-C6 fungal-type DNA-binding domain"/>
    <property type="match status" value="1"/>
</dbReference>
<evidence type="ECO:0000256" key="4">
    <source>
        <dbReference type="ARBA" id="ARBA00023125"/>
    </source>
</evidence>
<dbReference type="Pfam" id="PF04082">
    <property type="entry name" value="Fungal_trans"/>
    <property type="match status" value="1"/>
</dbReference>
<dbReference type="CDD" id="cd00067">
    <property type="entry name" value="GAL4"/>
    <property type="match status" value="1"/>
</dbReference>
<dbReference type="GO" id="GO:0000981">
    <property type="term" value="F:DNA-binding transcription factor activity, RNA polymerase II-specific"/>
    <property type="evidence" value="ECO:0007669"/>
    <property type="project" value="InterPro"/>
</dbReference>
<dbReference type="GO" id="GO:0006351">
    <property type="term" value="P:DNA-templated transcription"/>
    <property type="evidence" value="ECO:0007669"/>
    <property type="project" value="InterPro"/>
</dbReference>
<evidence type="ECO:0000256" key="1">
    <source>
        <dbReference type="ARBA" id="ARBA00022723"/>
    </source>
</evidence>
<dbReference type="PROSITE" id="PS00463">
    <property type="entry name" value="ZN2_CY6_FUNGAL_1"/>
    <property type="match status" value="1"/>
</dbReference>
<sequence>MDGGERINRGQRPACRRCHARKVKCDSAPGRPCSGCRASGTECIAHEKRRRNRGPPKPDTLPALLPTPVRAPARAPASFSSPDRLQWGDEATAVDATASPEPATPCIGSDSEVGRAAAALSSLQDAKDGDVKRHLVEMLSQDDIDDRVMQRGVRIVYVGQEYSNINYLIRHRAKRDIVHHFPANEISRQYISHELDKIPREAFVLPSPAVVDELLDTYFRHVNPGFPILDETIFMTQYRNRDPLNPPSLLILQAALLVGAHVSRHRPDRDELKKAFFRRAKMLFDARFEWNRDAVVQAALLLTWHSEGVEDIGANSYYWIGLAARTAQGLGMHRDLGPSTLIAHDKRLWRRLWWILVQFDTIVSLSYGRPQAINLDESDVPEPKESDFDPNENVDADFVIQQTSLCCIISRTIKERYGLKVPPARKRAALVEADRNLAAWMASLPKSLAVKGLPGEPNTSPWATMLHILYDNFLILLHRPPPRPASMSSVIKQDDMEICSTAAASMVGLFETLWARNELRLMNAFQVDALFTALIQLSAEMRVTNPILSANAMRRFDSALDILRSLAEYWLNAEIVLRLFEDSSERMRQELRIGKSLSRRDDSVTEQSDSALDVHSQGGVQVDGWQDFIPSPNTALQHLGVLNDQLDFANMYWEGAGFSPFTDIGLYPNPPS</sequence>
<organism evidence="9 10">
    <name type="scientific">Pleurostoma richardsiae</name>
    <dbReference type="NCBI Taxonomy" id="41990"/>
    <lineage>
        <taxon>Eukaryota</taxon>
        <taxon>Fungi</taxon>
        <taxon>Dikarya</taxon>
        <taxon>Ascomycota</taxon>
        <taxon>Pezizomycotina</taxon>
        <taxon>Sordariomycetes</taxon>
        <taxon>Sordariomycetidae</taxon>
        <taxon>Calosphaeriales</taxon>
        <taxon>Pleurostomataceae</taxon>
        <taxon>Pleurostoma</taxon>
    </lineage>
</organism>
<accession>A0AA38VG12</accession>
<dbReference type="InterPro" id="IPR052073">
    <property type="entry name" value="Amide_Lactam_Regulators"/>
</dbReference>
<keyword evidence="10" id="KW-1185">Reference proteome</keyword>
<feature type="domain" description="Zn(2)-C6 fungal-type" evidence="8">
    <location>
        <begin position="14"/>
        <end position="45"/>
    </location>
</feature>
<reference evidence="9" key="1">
    <citation type="submission" date="2022-07" db="EMBL/GenBank/DDBJ databases">
        <title>Fungi with potential for degradation of polypropylene.</title>
        <authorList>
            <person name="Gostincar C."/>
        </authorList>
    </citation>
    <scope>NUCLEOTIDE SEQUENCE</scope>
    <source>
        <strain evidence="9">EXF-13308</strain>
    </source>
</reference>
<evidence type="ECO:0000313" key="9">
    <source>
        <dbReference type="EMBL" id="KAJ9149464.1"/>
    </source>
</evidence>
<dbReference type="EMBL" id="JANBVO010000010">
    <property type="protein sequence ID" value="KAJ9149464.1"/>
    <property type="molecule type" value="Genomic_DNA"/>
</dbReference>
<gene>
    <name evidence="9" type="ORF">NKR23_g4232</name>
</gene>
<evidence type="ECO:0000259" key="8">
    <source>
        <dbReference type="PROSITE" id="PS50048"/>
    </source>
</evidence>
<dbReference type="Proteomes" id="UP001174694">
    <property type="component" value="Unassembled WGS sequence"/>
</dbReference>
<dbReference type="InterPro" id="IPR007219">
    <property type="entry name" value="XnlR_reg_dom"/>
</dbReference>
<keyword evidence="3" id="KW-0805">Transcription regulation</keyword>
<name>A0AA38VG12_9PEZI</name>
<keyword evidence="1" id="KW-0479">Metal-binding</keyword>
<dbReference type="GO" id="GO:0003677">
    <property type="term" value="F:DNA binding"/>
    <property type="evidence" value="ECO:0007669"/>
    <property type="project" value="UniProtKB-KW"/>
</dbReference>
<evidence type="ECO:0000256" key="7">
    <source>
        <dbReference type="SAM" id="MobiDB-lite"/>
    </source>
</evidence>
<dbReference type="InterPro" id="IPR036864">
    <property type="entry name" value="Zn2-C6_fun-type_DNA-bd_sf"/>
</dbReference>
<dbReference type="SMART" id="SM00066">
    <property type="entry name" value="GAL4"/>
    <property type="match status" value="1"/>
</dbReference>
<evidence type="ECO:0000313" key="10">
    <source>
        <dbReference type="Proteomes" id="UP001174694"/>
    </source>
</evidence>
<feature type="compositionally biased region" description="Low complexity" evidence="7">
    <location>
        <begin position="60"/>
        <end position="77"/>
    </location>
</feature>
<dbReference type="GO" id="GO:0008270">
    <property type="term" value="F:zinc ion binding"/>
    <property type="evidence" value="ECO:0007669"/>
    <property type="project" value="InterPro"/>
</dbReference>
<dbReference type="AlphaFoldDB" id="A0AA38VG12"/>
<dbReference type="CDD" id="cd12148">
    <property type="entry name" value="fungal_TF_MHR"/>
    <property type="match status" value="1"/>
</dbReference>
<protein>
    <submittedName>
        <fullName evidence="9">Acetamidase regulatory protein</fullName>
    </submittedName>
</protein>
<dbReference type="Pfam" id="PF00172">
    <property type="entry name" value="Zn_clus"/>
    <property type="match status" value="1"/>
</dbReference>
<evidence type="ECO:0000256" key="2">
    <source>
        <dbReference type="ARBA" id="ARBA00022833"/>
    </source>
</evidence>
<dbReference type="PROSITE" id="PS50048">
    <property type="entry name" value="ZN2_CY6_FUNGAL_2"/>
    <property type="match status" value="1"/>
</dbReference>
<keyword evidence="6" id="KW-0539">Nucleus</keyword>
<evidence type="ECO:0000256" key="3">
    <source>
        <dbReference type="ARBA" id="ARBA00023015"/>
    </source>
</evidence>
<dbReference type="SMART" id="SM00906">
    <property type="entry name" value="Fungal_trans"/>
    <property type="match status" value="1"/>
</dbReference>